<name>X1QYA4_9ZZZZ</name>
<reference evidence="1" key="1">
    <citation type="journal article" date="2014" name="Front. Microbiol.">
        <title>High frequency of phylogenetically diverse reductive dehalogenase-homologous genes in deep subseafloor sedimentary metagenomes.</title>
        <authorList>
            <person name="Kawai M."/>
            <person name="Futagami T."/>
            <person name="Toyoda A."/>
            <person name="Takaki Y."/>
            <person name="Nishi S."/>
            <person name="Hori S."/>
            <person name="Arai W."/>
            <person name="Tsubouchi T."/>
            <person name="Morono Y."/>
            <person name="Uchiyama I."/>
            <person name="Ito T."/>
            <person name="Fujiyama A."/>
            <person name="Inagaki F."/>
            <person name="Takami H."/>
        </authorList>
    </citation>
    <scope>NUCLEOTIDE SEQUENCE</scope>
    <source>
        <strain evidence="1">Expedition CK06-06</strain>
    </source>
</reference>
<protein>
    <submittedName>
        <fullName evidence="1">Uncharacterized protein</fullName>
    </submittedName>
</protein>
<proteinExistence type="predicted"/>
<organism evidence="1">
    <name type="scientific">marine sediment metagenome</name>
    <dbReference type="NCBI Taxonomy" id="412755"/>
    <lineage>
        <taxon>unclassified sequences</taxon>
        <taxon>metagenomes</taxon>
        <taxon>ecological metagenomes</taxon>
    </lineage>
</organism>
<gene>
    <name evidence="1" type="ORF">S12H4_00759</name>
</gene>
<comment type="caution">
    <text evidence="1">The sequence shown here is derived from an EMBL/GenBank/DDBJ whole genome shotgun (WGS) entry which is preliminary data.</text>
</comment>
<sequence length="110" mass="12652">MNMREGIDVSKIHPEIDRRLSVIDTAFRENGVIPELISADPGDLYRWRIACVVVSWDGFTMDKARRIWEALKVKLWPDLDGFIEVDGICIFVRLVGVRFPDFGKRSDGEN</sequence>
<accession>X1QYA4</accession>
<evidence type="ECO:0000313" key="1">
    <source>
        <dbReference type="EMBL" id="GAI59791.1"/>
    </source>
</evidence>
<dbReference type="EMBL" id="BARW01000115">
    <property type="protein sequence ID" value="GAI59791.1"/>
    <property type="molecule type" value="Genomic_DNA"/>
</dbReference>
<dbReference type="AlphaFoldDB" id="X1QYA4"/>